<dbReference type="Gene3D" id="2.60.120.290">
    <property type="entry name" value="Spermadhesin, CUB domain"/>
    <property type="match status" value="1"/>
</dbReference>
<dbReference type="SUPFAM" id="SSF49854">
    <property type="entry name" value="Spermadhesin, CUB domain"/>
    <property type="match status" value="1"/>
</dbReference>
<accession>A0A645A160</accession>
<keyword evidence="1" id="KW-1015">Disulfide bond</keyword>
<evidence type="ECO:0000256" key="1">
    <source>
        <dbReference type="ARBA" id="ARBA00023157"/>
    </source>
</evidence>
<evidence type="ECO:0000259" key="2">
    <source>
        <dbReference type="SMART" id="SM00042"/>
    </source>
</evidence>
<dbReference type="AlphaFoldDB" id="A0A645A160"/>
<dbReference type="EMBL" id="VSSQ01011479">
    <property type="protein sequence ID" value="MPM46929.1"/>
    <property type="molecule type" value="Genomic_DNA"/>
</dbReference>
<protein>
    <recommendedName>
        <fullName evidence="2">CUB domain-containing protein</fullName>
    </recommendedName>
</protein>
<dbReference type="InterPro" id="IPR035914">
    <property type="entry name" value="Sperma_CUB_dom_sf"/>
</dbReference>
<dbReference type="InterPro" id="IPR000859">
    <property type="entry name" value="CUB_dom"/>
</dbReference>
<gene>
    <name evidence="3" type="ORF">SDC9_93636</name>
</gene>
<comment type="caution">
    <text evidence="3">The sequence shown here is derived from an EMBL/GenBank/DDBJ whole genome shotgun (WGS) entry which is preliminary data.</text>
</comment>
<evidence type="ECO:0000313" key="3">
    <source>
        <dbReference type="EMBL" id="MPM46929.1"/>
    </source>
</evidence>
<name>A0A645A160_9ZZZZ</name>
<proteinExistence type="predicted"/>
<dbReference type="Pfam" id="PF00431">
    <property type="entry name" value="CUB"/>
    <property type="match status" value="1"/>
</dbReference>
<dbReference type="CDD" id="cd00041">
    <property type="entry name" value="CUB"/>
    <property type="match status" value="1"/>
</dbReference>
<sequence length="252" mass="27803">MAVFILPKSERLNLTDMKITFLLFVLLISIGSLNAQVFTMSNGVVSACSGYFYDSGGQNEKYKPNEDKIFTINSLAGTDLSIEFSEFVLSEGDWLSVYDGNSIDSDLIDTYTKENSDISKLKSETGSLTFVFHSGPDGGSKGWIARIECPGNLTSGIPNNYSGAAYILIYSIRGIKTQSDAALLDKHLKTLGLALETSFNIEKENVWITVTDMELTYIIKDALLDTKVLLGYEISVDYLTNIQAKTRYQNGL</sequence>
<reference evidence="3" key="1">
    <citation type="submission" date="2019-08" db="EMBL/GenBank/DDBJ databases">
        <authorList>
            <person name="Kucharzyk K."/>
            <person name="Murdoch R.W."/>
            <person name="Higgins S."/>
            <person name="Loffler F."/>
        </authorList>
    </citation>
    <scope>NUCLEOTIDE SEQUENCE</scope>
</reference>
<dbReference type="SMART" id="SM00042">
    <property type="entry name" value="CUB"/>
    <property type="match status" value="1"/>
</dbReference>
<organism evidence="3">
    <name type="scientific">bioreactor metagenome</name>
    <dbReference type="NCBI Taxonomy" id="1076179"/>
    <lineage>
        <taxon>unclassified sequences</taxon>
        <taxon>metagenomes</taxon>
        <taxon>ecological metagenomes</taxon>
    </lineage>
</organism>
<feature type="domain" description="CUB" evidence="2">
    <location>
        <begin position="41"/>
        <end position="150"/>
    </location>
</feature>